<dbReference type="EMBL" id="JBHUDX010000004">
    <property type="protein sequence ID" value="MFD1657074.1"/>
    <property type="molecule type" value="Genomic_DNA"/>
</dbReference>
<evidence type="ECO:0000256" key="5">
    <source>
        <dbReference type="ARBA" id="ARBA00023251"/>
    </source>
</evidence>
<evidence type="ECO:0000256" key="1">
    <source>
        <dbReference type="ARBA" id="ARBA00004651"/>
    </source>
</evidence>
<comment type="caution">
    <text evidence="8">The sequence shown here is derived from an EMBL/GenBank/DDBJ whole genome shotgun (WGS) entry which is preliminary data.</text>
</comment>
<name>A0ABW4IIB3_9ACTN</name>
<keyword evidence="3 6" id="KW-1133">Transmembrane helix</keyword>
<dbReference type="PANTHER" id="PTHR42718">
    <property type="entry name" value="MAJOR FACILITATOR SUPERFAMILY MULTIDRUG TRANSPORTER MFSC"/>
    <property type="match status" value="1"/>
</dbReference>
<dbReference type="RefSeq" id="WP_381077627.1">
    <property type="nucleotide sequence ID" value="NZ_JBHUDX010000004.1"/>
</dbReference>
<feature type="domain" description="Major facilitator superfamily (MFS) profile" evidence="7">
    <location>
        <begin position="31"/>
        <end position="483"/>
    </location>
</feature>
<keyword evidence="2 6" id="KW-0812">Transmembrane</keyword>
<gene>
    <name evidence="8" type="ORF">ACFSL4_02200</name>
</gene>
<feature type="transmembrane region" description="Helical" evidence="6">
    <location>
        <begin position="221"/>
        <end position="242"/>
    </location>
</feature>
<dbReference type="CDD" id="cd17321">
    <property type="entry name" value="MFS_MMR_MDR_like"/>
    <property type="match status" value="1"/>
</dbReference>
<dbReference type="Pfam" id="PF07690">
    <property type="entry name" value="MFS_1"/>
    <property type="match status" value="1"/>
</dbReference>
<feature type="transmembrane region" description="Helical" evidence="6">
    <location>
        <begin position="97"/>
        <end position="116"/>
    </location>
</feature>
<proteinExistence type="predicted"/>
<feature type="transmembrane region" description="Helical" evidence="6">
    <location>
        <begin position="357"/>
        <end position="379"/>
    </location>
</feature>
<feature type="transmembrane region" description="Helical" evidence="6">
    <location>
        <begin position="432"/>
        <end position="453"/>
    </location>
</feature>
<accession>A0ABW4IIB3</accession>
<feature type="transmembrane region" description="Helical" evidence="6">
    <location>
        <begin position="295"/>
        <end position="317"/>
    </location>
</feature>
<dbReference type="InterPro" id="IPR036259">
    <property type="entry name" value="MFS_trans_sf"/>
</dbReference>
<dbReference type="InterPro" id="IPR020846">
    <property type="entry name" value="MFS_dom"/>
</dbReference>
<feature type="transmembrane region" description="Helical" evidence="6">
    <location>
        <begin position="122"/>
        <end position="145"/>
    </location>
</feature>
<feature type="transmembrane region" description="Helical" evidence="6">
    <location>
        <begin position="190"/>
        <end position="209"/>
    </location>
</feature>
<feature type="transmembrane region" description="Helical" evidence="6">
    <location>
        <begin position="157"/>
        <end position="178"/>
    </location>
</feature>
<dbReference type="Proteomes" id="UP001597261">
    <property type="component" value="Unassembled WGS sequence"/>
</dbReference>
<reference evidence="9" key="1">
    <citation type="journal article" date="2019" name="Int. J. Syst. Evol. Microbiol.">
        <title>The Global Catalogue of Microorganisms (GCM) 10K type strain sequencing project: providing services to taxonomists for standard genome sequencing and annotation.</title>
        <authorList>
            <consortium name="The Broad Institute Genomics Platform"/>
            <consortium name="The Broad Institute Genome Sequencing Center for Infectious Disease"/>
            <person name="Wu L."/>
            <person name="Ma J."/>
        </authorList>
    </citation>
    <scope>NUCLEOTIDE SEQUENCE [LARGE SCALE GENOMIC DNA]</scope>
    <source>
        <strain evidence="9">CGMCC 1.12470</strain>
    </source>
</reference>
<evidence type="ECO:0000313" key="8">
    <source>
        <dbReference type="EMBL" id="MFD1657074.1"/>
    </source>
</evidence>
<dbReference type="PROSITE" id="PS50850">
    <property type="entry name" value="MFS"/>
    <property type="match status" value="1"/>
</dbReference>
<dbReference type="SUPFAM" id="SSF103473">
    <property type="entry name" value="MFS general substrate transporter"/>
    <property type="match status" value="1"/>
</dbReference>
<dbReference type="PANTHER" id="PTHR42718:SF39">
    <property type="entry name" value="ACTINORHODIN TRANSPORTER-RELATED"/>
    <property type="match status" value="1"/>
</dbReference>
<organism evidence="8 9">
    <name type="scientific">Streptomyces caeni</name>
    <dbReference type="NCBI Taxonomy" id="2307231"/>
    <lineage>
        <taxon>Bacteria</taxon>
        <taxon>Bacillati</taxon>
        <taxon>Actinomycetota</taxon>
        <taxon>Actinomycetes</taxon>
        <taxon>Kitasatosporales</taxon>
        <taxon>Streptomycetaceae</taxon>
        <taxon>Streptomyces</taxon>
    </lineage>
</organism>
<protein>
    <submittedName>
        <fullName evidence="8">MFS transporter</fullName>
    </submittedName>
</protein>
<dbReference type="InterPro" id="IPR011701">
    <property type="entry name" value="MFS"/>
</dbReference>
<evidence type="ECO:0000259" key="7">
    <source>
        <dbReference type="PROSITE" id="PS50850"/>
    </source>
</evidence>
<evidence type="ECO:0000256" key="3">
    <source>
        <dbReference type="ARBA" id="ARBA00022989"/>
    </source>
</evidence>
<evidence type="ECO:0000256" key="6">
    <source>
        <dbReference type="SAM" id="Phobius"/>
    </source>
</evidence>
<evidence type="ECO:0000256" key="4">
    <source>
        <dbReference type="ARBA" id="ARBA00023136"/>
    </source>
</evidence>
<comment type="subcellular location">
    <subcellularLocation>
        <location evidence="1">Cell membrane</location>
        <topology evidence="1">Multi-pass membrane protein</topology>
    </subcellularLocation>
</comment>
<keyword evidence="5" id="KW-0046">Antibiotic resistance</keyword>
<evidence type="ECO:0000313" key="9">
    <source>
        <dbReference type="Proteomes" id="UP001597261"/>
    </source>
</evidence>
<feature type="transmembrane region" description="Helical" evidence="6">
    <location>
        <begin position="459"/>
        <end position="482"/>
    </location>
</feature>
<keyword evidence="4 6" id="KW-0472">Membrane</keyword>
<evidence type="ECO:0000256" key="2">
    <source>
        <dbReference type="ARBA" id="ARBA00022692"/>
    </source>
</evidence>
<sequence length="487" mass="49791">MTRAHARPDPPAAPSAVAAEHTAPDPRAWRMLAVALSATFMASFDLFVVNIATAALHTDLRMSDAALELVVAGYGFAYAAGLVTGGRLGDRYGYRRMFVTGLSAFTATSLLCGLAQSPAQLVAARLAQGLAAAVMVPQVLSLVTAHFPAAHRGRATAWYGAVNGIGAVTGQLLGGLLLEADVLGLGWRTVFLVNVPVGLIAAGFALLVLPPPARGRTDRRFDPLGAVGVTLTLALVLAPLSLGRQEGWPVWTWVCPAVAVPTGRLTLGWQRTLRERGGDPVVHPGLLGNRPFTTVLLAIGLFQSYFGAYLFTLALLLQGGLGARPVTAAVVFVPQAVLFSTASLLSGRLTARHGTAVPATGAALIITGLTALAAHLAIAGNDVTGPALMPALALIGLGNGLLLPPLIGFALARVGPAEAGSASGTLSTTQQFASSLGVTVFGMVFFAAAGPGLRSAPTAMVTVTAVFVILIAAVASLLRAVARHRAG</sequence>
<feature type="transmembrane region" description="Helical" evidence="6">
    <location>
        <begin position="31"/>
        <end position="53"/>
    </location>
</feature>
<feature type="transmembrane region" description="Helical" evidence="6">
    <location>
        <begin position="65"/>
        <end position="85"/>
    </location>
</feature>
<feature type="transmembrane region" description="Helical" evidence="6">
    <location>
        <begin position="391"/>
        <end position="412"/>
    </location>
</feature>
<keyword evidence="9" id="KW-1185">Reference proteome</keyword>
<dbReference type="Gene3D" id="1.20.1250.20">
    <property type="entry name" value="MFS general substrate transporter like domains"/>
    <property type="match status" value="1"/>
</dbReference>